<proteinExistence type="predicted"/>
<evidence type="ECO:0000313" key="2">
    <source>
        <dbReference type="Proteomes" id="UP001589810"/>
    </source>
</evidence>
<evidence type="ECO:0000313" key="1">
    <source>
        <dbReference type="EMBL" id="MFC0549094.1"/>
    </source>
</evidence>
<accession>A0ABV6N9A5</accession>
<reference evidence="1 2" key="1">
    <citation type="submission" date="2024-09" db="EMBL/GenBank/DDBJ databases">
        <authorList>
            <person name="Sun Q."/>
            <person name="Mori K."/>
        </authorList>
    </citation>
    <scope>NUCLEOTIDE SEQUENCE [LARGE SCALE GENOMIC DNA]</scope>
    <source>
        <strain evidence="1 2">TBRC 1432</strain>
    </source>
</reference>
<organism evidence="1 2">
    <name type="scientific">Kutzneria chonburiensis</name>
    <dbReference type="NCBI Taxonomy" id="1483604"/>
    <lineage>
        <taxon>Bacteria</taxon>
        <taxon>Bacillati</taxon>
        <taxon>Actinomycetota</taxon>
        <taxon>Actinomycetes</taxon>
        <taxon>Pseudonocardiales</taxon>
        <taxon>Pseudonocardiaceae</taxon>
        <taxon>Kutzneria</taxon>
    </lineage>
</organism>
<comment type="caution">
    <text evidence="1">The sequence shown here is derived from an EMBL/GenBank/DDBJ whole genome shotgun (WGS) entry which is preliminary data.</text>
</comment>
<sequence>MAVGGEQRREGRRSLVEANFSAADIELALELLPLADMAWHDCYGPSVLEMPTPVLDDVRLLAAGDLARLIRFGRTAVRDVRIAADNERATAP</sequence>
<keyword evidence="2" id="KW-1185">Reference proteome</keyword>
<gene>
    <name evidence="1" type="ORF">ACFFH7_46815</name>
</gene>
<dbReference type="EMBL" id="JBHLUD010000020">
    <property type="protein sequence ID" value="MFC0549094.1"/>
    <property type="molecule type" value="Genomic_DNA"/>
</dbReference>
<dbReference type="RefSeq" id="WP_273940320.1">
    <property type="nucleotide sequence ID" value="NZ_CP097263.1"/>
</dbReference>
<protein>
    <submittedName>
        <fullName evidence="1">Uncharacterized protein</fullName>
    </submittedName>
</protein>
<dbReference type="Proteomes" id="UP001589810">
    <property type="component" value="Unassembled WGS sequence"/>
</dbReference>
<name>A0ABV6N9A5_9PSEU</name>